<dbReference type="InterPro" id="IPR052415">
    <property type="entry name" value="Diphthine_MTase"/>
</dbReference>
<dbReference type="AlphaFoldDB" id="A0A653BUA5"/>
<dbReference type="Proteomes" id="UP000410492">
    <property type="component" value="Unassembled WGS sequence"/>
</dbReference>
<evidence type="ECO:0000256" key="3">
    <source>
        <dbReference type="ARBA" id="ARBA00022737"/>
    </source>
</evidence>
<dbReference type="InterPro" id="IPR015943">
    <property type="entry name" value="WD40/YVTN_repeat-like_dom_sf"/>
</dbReference>
<keyword evidence="4" id="KW-0378">Hydrolase</keyword>
<dbReference type="Gene3D" id="2.130.10.10">
    <property type="entry name" value="YVTN repeat-like/Quinoprotein amine dehydrogenase"/>
    <property type="match status" value="1"/>
</dbReference>
<evidence type="ECO:0000313" key="11">
    <source>
        <dbReference type="Proteomes" id="UP000410492"/>
    </source>
</evidence>
<dbReference type="InterPro" id="IPR036322">
    <property type="entry name" value="WD40_repeat_dom_sf"/>
</dbReference>
<evidence type="ECO:0000256" key="8">
    <source>
        <dbReference type="PROSITE-ProRule" id="PRU00221"/>
    </source>
</evidence>
<accession>A0A653BUA5</accession>
<evidence type="ECO:0000256" key="7">
    <source>
        <dbReference type="ARBA" id="ARBA00047551"/>
    </source>
</evidence>
<comment type="similarity">
    <text evidence="5">Belongs to the DPH7 family.</text>
</comment>
<dbReference type="InterPro" id="IPR001680">
    <property type="entry name" value="WD40_rpt"/>
</dbReference>
<dbReference type="PROSITE" id="PS50294">
    <property type="entry name" value="WD_REPEATS_REGION"/>
    <property type="match status" value="1"/>
</dbReference>
<comment type="pathway">
    <text evidence="1">Protein modification; peptidyl-diphthamide biosynthesis.</text>
</comment>
<evidence type="ECO:0000313" key="10">
    <source>
        <dbReference type="EMBL" id="VEN39070.1"/>
    </source>
</evidence>
<gene>
    <name evidence="10" type="ORF">CALMAC_LOCUS3746</name>
</gene>
<evidence type="ECO:0000256" key="2">
    <source>
        <dbReference type="ARBA" id="ARBA00022574"/>
    </source>
</evidence>
<keyword evidence="11" id="KW-1185">Reference proteome</keyword>
<dbReference type="GO" id="GO:0017183">
    <property type="term" value="P:protein histidyl modification to diphthamide"/>
    <property type="evidence" value="ECO:0007669"/>
    <property type="project" value="TreeGrafter"/>
</dbReference>
<dbReference type="EC" id="3.1.1.97" evidence="6"/>
<feature type="non-terminal residue" evidence="10">
    <location>
        <position position="154"/>
    </location>
</feature>
<evidence type="ECO:0000256" key="4">
    <source>
        <dbReference type="ARBA" id="ARBA00022801"/>
    </source>
</evidence>
<feature type="repeat" description="WD" evidence="8">
    <location>
        <begin position="17"/>
        <end position="59"/>
    </location>
</feature>
<keyword evidence="3" id="KW-0677">Repeat</keyword>
<organism evidence="10 11">
    <name type="scientific">Callosobruchus maculatus</name>
    <name type="common">Southern cowpea weevil</name>
    <name type="synonym">Pulse bruchid</name>
    <dbReference type="NCBI Taxonomy" id="64391"/>
    <lineage>
        <taxon>Eukaryota</taxon>
        <taxon>Metazoa</taxon>
        <taxon>Ecdysozoa</taxon>
        <taxon>Arthropoda</taxon>
        <taxon>Hexapoda</taxon>
        <taxon>Insecta</taxon>
        <taxon>Pterygota</taxon>
        <taxon>Neoptera</taxon>
        <taxon>Endopterygota</taxon>
        <taxon>Coleoptera</taxon>
        <taxon>Polyphaga</taxon>
        <taxon>Cucujiformia</taxon>
        <taxon>Chrysomeloidea</taxon>
        <taxon>Chrysomelidae</taxon>
        <taxon>Bruchinae</taxon>
        <taxon>Bruchini</taxon>
        <taxon>Callosobruchus</taxon>
    </lineage>
</organism>
<sequence>MFFKYDKRVSQGPVSKNRSHEAGVTSLHSHSSKEYLISTGSYDEYIRLWDHRTMKHEMSSIKMPETLWRLKWDPFEKSRLLAACMLGGVHVVDATNIQKLKIIASHYDHKNLAYGADWCHLDAKKCGEYPEEGNILIASCSFYDHLLCVSKFYS</sequence>
<dbReference type="PANTHER" id="PTHR46042:SF1">
    <property type="entry name" value="DIPHTHINE METHYLTRANSFERASE"/>
    <property type="match status" value="1"/>
</dbReference>
<dbReference type="GO" id="GO:0005737">
    <property type="term" value="C:cytoplasm"/>
    <property type="evidence" value="ECO:0007669"/>
    <property type="project" value="TreeGrafter"/>
</dbReference>
<dbReference type="Pfam" id="PF00400">
    <property type="entry name" value="WD40"/>
    <property type="match status" value="1"/>
</dbReference>
<dbReference type="PROSITE" id="PS50082">
    <property type="entry name" value="WD_REPEATS_2"/>
    <property type="match status" value="1"/>
</dbReference>
<evidence type="ECO:0000256" key="5">
    <source>
        <dbReference type="ARBA" id="ARBA00038092"/>
    </source>
</evidence>
<name>A0A653BUA5_CALMS</name>
<comment type="catalytic activity">
    <reaction evidence="7">
        <text>diphthine methyl ester-[translation elongation factor 2] + H2O = diphthine-[translation elongation factor 2] + methanol + H(+)</text>
        <dbReference type="Rhea" id="RHEA:42656"/>
        <dbReference type="Rhea" id="RHEA-COMP:10172"/>
        <dbReference type="Rhea" id="RHEA-COMP:10173"/>
        <dbReference type="ChEBI" id="CHEBI:15377"/>
        <dbReference type="ChEBI" id="CHEBI:15378"/>
        <dbReference type="ChEBI" id="CHEBI:17790"/>
        <dbReference type="ChEBI" id="CHEBI:79005"/>
        <dbReference type="ChEBI" id="CHEBI:82696"/>
        <dbReference type="EC" id="3.1.1.97"/>
    </reaction>
</comment>
<dbReference type="OrthoDB" id="1930760at2759"/>
<dbReference type="PANTHER" id="PTHR46042">
    <property type="entry name" value="DIPHTHINE METHYLTRANSFERASE"/>
    <property type="match status" value="1"/>
</dbReference>
<feature type="region of interest" description="Disordered" evidence="9">
    <location>
        <begin position="1"/>
        <end position="26"/>
    </location>
</feature>
<reference evidence="10 11" key="1">
    <citation type="submission" date="2019-01" db="EMBL/GenBank/DDBJ databases">
        <authorList>
            <person name="Sayadi A."/>
        </authorList>
    </citation>
    <scope>NUCLEOTIDE SEQUENCE [LARGE SCALE GENOMIC DNA]</scope>
</reference>
<evidence type="ECO:0000256" key="1">
    <source>
        <dbReference type="ARBA" id="ARBA00005156"/>
    </source>
</evidence>
<evidence type="ECO:0000256" key="9">
    <source>
        <dbReference type="SAM" id="MobiDB-lite"/>
    </source>
</evidence>
<protein>
    <recommendedName>
        <fullName evidence="6">methylated diphthine methylhydrolase</fullName>
        <ecNumber evidence="6">3.1.1.97</ecNumber>
    </recommendedName>
</protein>
<keyword evidence="2 8" id="KW-0853">WD repeat</keyword>
<dbReference type="SUPFAM" id="SSF50978">
    <property type="entry name" value="WD40 repeat-like"/>
    <property type="match status" value="1"/>
</dbReference>
<dbReference type="EMBL" id="CAACVG010005256">
    <property type="protein sequence ID" value="VEN39070.1"/>
    <property type="molecule type" value="Genomic_DNA"/>
</dbReference>
<dbReference type="GO" id="GO:0061685">
    <property type="term" value="F:diphthine methylesterase activity"/>
    <property type="evidence" value="ECO:0007669"/>
    <property type="project" value="UniProtKB-EC"/>
</dbReference>
<dbReference type="SMART" id="SM00320">
    <property type="entry name" value="WD40"/>
    <property type="match status" value="1"/>
</dbReference>
<proteinExistence type="inferred from homology"/>
<evidence type="ECO:0000256" key="6">
    <source>
        <dbReference type="ARBA" id="ARBA00039131"/>
    </source>
</evidence>